<organism evidence="1 2">
    <name type="scientific">Zygosaccharomyces rouxii</name>
    <dbReference type="NCBI Taxonomy" id="4956"/>
    <lineage>
        <taxon>Eukaryota</taxon>
        <taxon>Fungi</taxon>
        <taxon>Dikarya</taxon>
        <taxon>Ascomycota</taxon>
        <taxon>Saccharomycotina</taxon>
        <taxon>Saccharomycetes</taxon>
        <taxon>Saccharomycetales</taxon>
        <taxon>Saccharomycetaceae</taxon>
        <taxon>Zygosaccharomyces</taxon>
    </lineage>
</organism>
<dbReference type="InterPro" id="IPR035994">
    <property type="entry name" value="Nucleoside_phosphorylase_sf"/>
</dbReference>
<dbReference type="GO" id="GO:0003824">
    <property type="term" value="F:catalytic activity"/>
    <property type="evidence" value="ECO:0007669"/>
    <property type="project" value="InterPro"/>
</dbReference>
<dbReference type="EMBL" id="BDGX01000045">
    <property type="protein sequence ID" value="GAV55074.1"/>
    <property type="molecule type" value="Genomic_DNA"/>
</dbReference>
<dbReference type="GO" id="GO:0009116">
    <property type="term" value="P:nucleoside metabolic process"/>
    <property type="evidence" value="ECO:0007669"/>
    <property type="project" value="InterPro"/>
</dbReference>
<dbReference type="Proteomes" id="UP000187013">
    <property type="component" value="Unassembled WGS sequence"/>
</dbReference>
<accession>A0A1Q3AH57</accession>
<dbReference type="GO" id="GO:0005783">
    <property type="term" value="C:endoplasmic reticulum"/>
    <property type="evidence" value="ECO:0007669"/>
    <property type="project" value="TreeGrafter"/>
</dbReference>
<name>A0A1Q3AH57_ZYGRO</name>
<dbReference type="GO" id="GO:0055085">
    <property type="term" value="P:transmembrane transport"/>
    <property type="evidence" value="ECO:0007669"/>
    <property type="project" value="InterPro"/>
</dbReference>
<evidence type="ECO:0000313" key="1">
    <source>
        <dbReference type="EMBL" id="GAV55074.1"/>
    </source>
</evidence>
<comment type="caution">
    <text evidence="1">The sequence shown here is derived from an EMBL/GenBank/DDBJ whole genome shotgun (WGS) entry which is preliminary data.</text>
</comment>
<dbReference type="PANTHER" id="PTHR38643">
    <property type="entry name" value="PURINE NUCLEOSIDE PERMEASE C285.05-RELATED"/>
    <property type="match status" value="1"/>
</dbReference>
<dbReference type="InterPro" id="IPR009486">
    <property type="entry name" value="Pur_nuclsid_perm"/>
</dbReference>
<reference evidence="1 2" key="1">
    <citation type="submission" date="2016-08" db="EMBL/GenBank/DDBJ databases">
        <title>Draft genome sequence of allopolyploid Zygosaccharomyces rouxii.</title>
        <authorList>
            <person name="Watanabe J."/>
            <person name="Uehara K."/>
            <person name="Mogi Y."/>
            <person name="Tsukioka Y."/>
        </authorList>
    </citation>
    <scope>NUCLEOTIDE SEQUENCE [LARGE SCALE GENOMIC DNA]</scope>
    <source>
        <strain evidence="1 2">NBRC 110957</strain>
    </source>
</reference>
<dbReference type="PANTHER" id="PTHR38643:SF1">
    <property type="entry name" value="PURINE NUCLEOSIDE PERMEASE C285.05-RELATED"/>
    <property type="match status" value="1"/>
</dbReference>
<evidence type="ECO:0008006" key="3">
    <source>
        <dbReference type="Google" id="ProtNLM"/>
    </source>
</evidence>
<evidence type="ECO:0000313" key="2">
    <source>
        <dbReference type="Proteomes" id="UP000187013"/>
    </source>
</evidence>
<sequence>MRQISDGISKGPISEGGPISLIAVFNFFLPFSWSFCFYSVKQQATLSSSISKMLLQSLVTGLAITSATALPFQRDAGSNGNVTTSPEGSTWTSSWALPVSTFPVTTMNLTDTTANASTVYMTETANATAMPPTMVLNATVKSTITASAVQPNGTTVLPGSATSLSNHTVYENVTITEPPKPTTYTAVIGGVTKTTTIGTVVKTTCVDGVTIETCPVCDSQNGSVTATPANNQTLTYTAVVGGTTETKTVGGQTITTCVGGTTVETCFNCNPMATVTPSETPKANSTAAVPFCTPSAYFKPKIMIVNMFELEQTQWIEKLNLTENITVPMLSPVYPNVHANKNMTIMSFTTGEAESNAAASVTALLSSSLFDFSETYFLISGIAGGSPIETSIGSVTFAKYAVQVGSAYELDSREIPANWTYGYVNYGNEQPNKYPTQWYGTEVFELNGNLRNRALALANNATLANLTSDLERYVHHYNSSYAAVKGPQVVACDTATSDVYWKGFRLAQWAEDTVRTYTNGTAKYCSTQQEDNASLEAILRATKFGLVDYNRVVLTRGISDFDRPFRGANVTEYSLNGTLYYSSQSTQLALDNLYKAGLPFVQDVITNWDSLYKVNHFNPKNYTGDYFETLGGKKNF</sequence>
<dbReference type="AlphaFoldDB" id="A0A1Q3AH57"/>
<dbReference type="OrthoDB" id="2331083at2759"/>
<protein>
    <recommendedName>
        <fullName evidence="3">Purine nucleoside permease</fullName>
    </recommendedName>
</protein>
<gene>
    <name evidence="1" type="ORF">ZYGR_0AS03970</name>
</gene>
<proteinExistence type="predicted"/>
<dbReference type="Pfam" id="PF06516">
    <property type="entry name" value="NUP"/>
    <property type="match status" value="1"/>
</dbReference>
<dbReference type="Gene3D" id="3.40.50.1580">
    <property type="entry name" value="Nucleoside phosphorylase domain"/>
    <property type="match status" value="1"/>
</dbReference>